<feature type="compositionally biased region" description="Basic and acidic residues" evidence="1">
    <location>
        <begin position="55"/>
        <end position="68"/>
    </location>
</feature>
<feature type="compositionally biased region" description="Low complexity" evidence="1">
    <location>
        <begin position="39"/>
        <end position="52"/>
    </location>
</feature>
<reference evidence="2" key="2">
    <citation type="submission" date="2023-06" db="EMBL/GenBank/DDBJ databases">
        <authorList>
            <person name="Ma L."/>
            <person name="Liu K.-W."/>
            <person name="Li Z."/>
            <person name="Hsiao Y.-Y."/>
            <person name="Qi Y."/>
            <person name="Fu T."/>
            <person name="Tang G."/>
            <person name="Zhang D."/>
            <person name="Sun W.-H."/>
            <person name="Liu D.-K."/>
            <person name="Li Y."/>
            <person name="Chen G.-Z."/>
            <person name="Liu X.-D."/>
            <person name="Liao X.-Y."/>
            <person name="Jiang Y.-T."/>
            <person name="Yu X."/>
            <person name="Hao Y."/>
            <person name="Huang J."/>
            <person name="Zhao X.-W."/>
            <person name="Ke S."/>
            <person name="Chen Y.-Y."/>
            <person name="Wu W.-L."/>
            <person name="Hsu J.-L."/>
            <person name="Lin Y.-F."/>
            <person name="Huang M.-D."/>
            <person name="Li C.-Y."/>
            <person name="Huang L."/>
            <person name="Wang Z.-W."/>
            <person name="Zhao X."/>
            <person name="Zhong W.-Y."/>
            <person name="Peng D.-H."/>
            <person name="Ahmad S."/>
            <person name="Lan S."/>
            <person name="Zhang J.-S."/>
            <person name="Tsai W.-C."/>
            <person name="Van De Peer Y."/>
            <person name="Liu Z.-J."/>
        </authorList>
    </citation>
    <scope>NUCLEOTIDE SEQUENCE</scope>
    <source>
        <strain evidence="2">CP</strain>
        <tissue evidence="2">Leaves</tissue>
    </source>
</reference>
<dbReference type="AlphaFoldDB" id="A0AAV9DHS2"/>
<comment type="caution">
    <text evidence="2">The sequence shown here is derived from an EMBL/GenBank/DDBJ whole genome shotgun (WGS) entry which is preliminary data.</text>
</comment>
<dbReference type="Proteomes" id="UP001180020">
    <property type="component" value="Unassembled WGS sequence"/>
</dbReference>
<gene>
    <name evidence="2" type="ORF">QJS10_CPB13g01630</name>
</gene>
<feature type="region of interest" description="Disordered" evidence="1">
    <location>
        <begin position="1"/>
        <end position="68"/>
    </location>
</feature>
<evidence type="ECO:0000313" key="2">
    <source>
        <dbReference type="EMBL" id="KAK1300688.1"/>
    </source>
</evidence>
<protein>
    <submittedName>
        <fullName evidence="2">Uncharacterized protein</fullName>
    </submittedName>
</protein>
<organism evidence="2 3">
    <name type="scientific">Acorus calamus</name>
    <name type="common">Sweet flag</name>
    <dbReference type="NCBI Taxonomy" id="4465"/>
    <lineage>
        <taxon>Eukaryota</taxon>
        <taxon>Viridiplantae</taxon>
        <taxon>Streptophyta</taxon>
        <taxon>Embryophyta</taxon>
        <taxon>Tracheophyta</taxon>
        <taxon>Spermatophyta</taxon>
        <taxon>Magnoliopsida</taxon>
        <taxon>Liliopsida</taxon>
        <taxon>Acoraceae</taxon>
        <taxon>Acorus</taxon>
    </lineage>
</organism>
<name>A0AAV9DHS2_ACOCL</name>
<evidence type="ECO:0000256" key="1">
    <source>
        <dbReference type="SAM" id="MobiDB-lite"/>
    </source>
</evidence>
<dbReference type="EMBL" id="JAUJYO010000013">
    <property type="protein sequence ID" value="KAK1300688.1"/>
    <property type="molecule type" value="Genomic_DNA"/>
</dbReference>
<proteinExistence type="predicted"/>
<reference evidence="2" key="1">
    <citation type="journal article" date="2023" name="Nat. Commun.">
        <title>Diploid and tetraploid genomes of Acorus and the evolution of monocots.</title>
        <authorList>
            <person name="Ma L."/>
            <person name="Liu K.W."/>
            <person name="Li Z."/>
            <person name="Hsiao Y.Y."/>
            <person name="Qi Y."/>
            <person name="Fu T."/>
            <person name="Tang G.D."/>
            <person name="Zhang D."/>
            <person name="Sun W.H."/>
            <person name="Liu D.K."/>
            <person name="Li Y."/>
            <person name="Chen G.Z."/>
            <person name="Liu X.D."/>
            <person name="Liao X.Y."/>
            <person name="Jiang Y.T."/>
            <person name="Yu X."/>
            <person name="Hao Y."/>
            <person name="Huang J."/>
            <person name="Zhao X.W."/>
            <person name="Ke S."/>
            <person name="Chen Y.Y."/>
            <person name="Wu W.L."/>
            <person name="Hsu J.L."/>
            <person name="Lin Y.F."/>
            <person name="Huang M.D."/>
            <person name="Li C.Y."/>
            <person name="Huang L."/>
            <person name="Wang Z.W."/>
            <person name="Zhao X."/>
            <person name="Zhong W.Y."/>
            <person name="Peng D.H."/>
            <person name="Ahmad S."/>
            <person name="Lan S."/>
            <person name="Zhang J.S."/>
            <person name="Tsai W.C."/>
            <person name="Van de Peer Y."/>
            <person name="Liu Z.J."/>
        </authorList>
    </citation>
    <scope>NUCLEOTIDE SEQUENCE</scope>
    <source>
        <strain evidence="2">CP</strain>
    </source>
</reference>
<keyword evidence="3" id="KW-1185">Reference proteome</keyword>
<evidence type="ECO:0000313" key="3">
    <source>
        <dbReference type="Proteomes" id="UP001180020"/>
    </source>
</evidence>
<sequence>MDAPASGVPDMTDSLPLPGLPTKRHSRPSVLLDEIGTQSTASSAVATSSPPSEVRISKIDPKSRYQTV</sequence>
<accession>A0AAV9DHS2</accession>